<dbReference type="GeneID" id="20314792"/>
<reference evidence="1 2" key="1">
    <citation type="submission" date="2013-11" db="EMBL/GenBank/DDBJ databases">
        <title>Opisthorchis viverrini - life in the bile duct.</title>
        <authorList>
            <person name="Young N.D."/>
            <person name="Nagarajan N."/>
            <person name="Lin S.J."/>
            <person name="Korhonen P.K."/>
            <person name="Jex A.R."/>
            <person name="Hall R.S."/>
            <person name="Safavi-Hemami H."/>
            <person name="Kaewkong W."/>
            <person name="Bertrand D."/>
            <person name="Gao S."/>
            <person name="Seet Q."/>
            <person name="Wongkham S."/>
            <person name="Teh B.T."/>
            <person name="Wongkham C."/>
            <person name="Intapan P.M."/>
            <person name="Maleewong W."/>
            <person name="Yang X."/>
            <person name="Hu M."/>
            <person name="Wang Z."/>
            <person name="Hofmann A."/>
            <person name="Sternberg P.W."/>
            <person name="Tan P."/>
            <person name="Wang J."/>
            <person name="Gasser R.B."/>
        </authorList>
    </citation>
    <scope>NUCLEOTIDE SEQUENCE [LARGE SCALE GENOMIC DNA]</scope>
</reference>
<dbReference type="Proteomes" id="UP000054324">
    <property type="component" value="Unassembled WGS sequence"/>
</dbReference>
<dbReference type="KEGG" id="ovi:T265_00604"/>
<keyword evidence="2" id="KW-1185">Reference proteome</keyword>
<dbReference type="EMBL" id="KL596624">
    <property type="protein sequence ID" value="KER33488.1"/>
    <property type="molecule type" value="Genomic_DNA"/>
</dbReference>
<accession>A0A075A184</accession>
<dbReference type="CTD" id="20314792"/>
<evidence type="ECO:0000313" key="1">
    <source>
        <dbReference type="EMBL" id="KER33488.1"/>
    </source>
</evidence>
<dbReference type="AlphaFoldDB" id="A0A075A184"/>
<dbReference type="RefSeq" id="XP_009162696.1">
    <property type="nucleotide sequence ID" value="XM_009164432.1"/>
</dbReference>
<evidence type="ECO:0000313" key="2">
    <source>
        <dbReference type="Proteomes" id="UP000054324"/>
    </source>
</evidence>
<sequence>MFQSLRYLKYRDTCIFVIWFQVEHKSVSRTKSQSGAEYGQAQSVLSRKRRLFELRDSPGTQLNLAVLMFPGHRKIPTEQLQTISGQGSKIITCNFFLQKLNIHLLLERVFLNFSELSLKCKQMLQSDSTNSYFSRDVNWIYEETYYSHAPHQQYRHYNGNVNGVHTGASSLTKTADDSRMCVCLFLINLRSG</sequence>
<gene>
    <name evidence="1" type="ORF">T265_00604</name>
</gene>
<organism evidence="1 2">
    <name type="scientific">Opisthorchis viverrini</name>
    <name type="common">Southeast Asian liver fluke</name>
    <dbReference type="NCBI Taxonomy" id="6198"/>
    <lineage>
        <taxon>Eukaryota</taxon>
        <taxon>Metazoa</taxon>
        <taxon>Spiralia</taxon>
        <taxon>Lophotrochozoa</taxon>
        <taxon>Platyhelminthes</taxon>
        <taxon>Trematoda</taxon>
        <taxon>Digenea</taxon>
        <taxon>Opisthorchiida</taxon>
        <taxon>Opisthorchiata</taxon>
        <taxon>Opisthorchiidae</taxon>
        <taxon>Opisthorchis</taxon>
    </lineage>
</organism>
<proteinExistence type="predicted"/>
<name>A0A075A184_OPIVI</name>
<protein>
    <submittedName>
        <fullName evidence="1">Uncharacterized protein</fullName>
    </submittedName>
</protein>